<evidence type="ECO:0000313" key="1">
    <source>
        <dbReference type="EMBL" id="CAI0400351.1"/>
    </source>
</evidence>
<reference evidence="1" key="1">
    <citation type="submission" date="2022-08" db="EMBL/GenBank/DDBJ databases">
        <authorList>
            <person name="Gutierrez-Valencia J."/>
        </authorList>
    </citation>
    <scope>NUCLEOTIDE SEQUENCE</scope>
</reference>
<organism evidence="1 2">
    <name type="scientific">Linum tenue</name>
    <dbReference type="NCBI Taxonomy" id="586396"/>
    <lineage>
        <taxon>Eukaryota</taxon>
        <taxon>Viridiplantae</taxon>
        <taxon>Streptophyta</taxon>
        <taxon>Embryophyta</taxon>
        <taxon>Tracheophyta</taxon>
        <taxon>Spermatophyta</taxon>
        <taxon>Magnoliopsida</taxon>
        <taxon>eudicotyledons</taxon>
        <taxon>Gunneridae</taxon>
        <taxon>Pentapetalae</taxon>
        <taxon>rosids</taxon>
        <taxon>fabids</taxon>
        <taxon>Malpighiales</taxon>
        <taxon>Linaceae</taxon>
        <taxon>Linum</taxon>
    </lineage>
</organism>
<proteinExistence type="predicted"/>
<comment type="caution">
    <text evidence="1">The sequence shown here is derived from an EMBL/GenBank/DDBJ whole genome shotgun (WGS) entry which is preliminary data.</text>
</comment>
<accession>A0AAV0IRR5</accession>
<evidence type="ECO:0008006" key="3">
    <source>
        <dbReference type="Google" id="ProtNLM"/>
    </source>
</evidence>
<name>A0AAV0IRR5_9ROSI</name>
<dbReference type="EMBL" id="CAMGYJ010000004">
    <property type="protein sequence ID" value="CAI0400351.1"/>
    <property type="molecule type" value="Genomic_DNA"/>
</dbReference>
<keyword evidence="2" id="KW-1185">Reference proteome</keyword>
<protein>
    <recommendedName>
        <fullName evidence="3">Secreted protein</fullName>
    </recommendedName>
</protein>
<evidence type="ECO:0000313" key="2">
    <source>
        <dbReference type="Proteomes" id="UP001154282"/>
    </source>
</evidence>
<gene>
    <name evidence="1" type="ORF">LITE_LOCUS10720</name>
</gene>
<sequence>MSSIGSAGLRVFVFAIFWLRKRQIRSVKKRRTRYLFRPIDGPTTSRILWVGRKWRVIQYTPSCHSSTSMTFELLPTISLPLTSLEGEVLAPCTRGDY</sequence>
<dbReference type="Proteomes" id="UP001154282">
    <property type="component" value="Unassembled WGS sequence"/>
</dbReference>
<dbReference type="AlphaFoldDB" id="A0AAV0IRR5"/>